<organism evidence="3 4">
    <name type="scientific">Colletotrichum orchidophilum</name>
    <dbReference type="NCBI Taxonomy" id="1209926"/>
    <lineage>
        <taxon>Eukaryota</taxon>
        <taxon>Fungi</taxon>
        <taxon>Dikarya</taxon>
        <taxon>Ascomycota</taxon>
        <taxon>Pezizomycotina</taxon>
        <taxon>Sordariomycetes</taxon>
        <taxon>Hypocreomycetidae</taxon>
        <taxon>Glomerellales</taxon>
        <taxon>Glomerellaceae</taxon>
        <taxon>Colletotrichum</taxon>
    </lineage>
</organism>
<comment type="caution">
    <text evidence="3">The sequence shown here is derived from an EMBL/GenBank/DDBJ whole genome shotgun (WGS) entry which is preliminary data.</text>
</comment>
<dbReference type="EMBL" id="MJBS01000129">
    <property type="protein sequence ID" value="OHE93083.1"/>
    <property type="molecule type" value="Genomic_DNA"/>
</dbReference>
<dbReference type="GO" id="GO:0005737">
    <property type="term" value="C:cytoplasm"/>
    <property type="evidence" value="ECO:0007669"/>
    <property type="project" value="TreeGrafter"/>
</dbReference>
<dbReference type="AlphaFoldDB" id="A0A1G4AVJ5"/>
<dbReference type="Pfam" id="PF01266">
    <property type="entry name" value="DAO"/>
    <property type="match status" value="1"/>
</dbReference>
<dbReference type="InterPro" id="IPR036188">
    <property type="entry name" value="FAD/NAD-bd_sf"/>
</dbReference>
<dbReference type="STRING" id="1209926.A0A1G4AVJ5"/>
<dbReference type="OrthoDB" id="429143at2759"/>
<dbReference type="Gene3D" id="3.50.50.60">
    <property type="entry name" value="FAD/NAD(P)-binding domain"/>
    <property type="match status" value="1"/>
</dbReference>
<proteinExistence type="predicted"/>
<dbReference type="GeneID" id="34564772"/>
<evidence type="ECO:0000259" key="2">
    <source>
        <dbReference type="Pfam" id="PF01266"/>
    </source>
</evidence>
<keyword evidence="4" id="KW-1185">Reference proteome</keyword>
<dbReference type="PANTHER" id="PTHR13847">
    <property type="entry name" value="SARCOSINE DEHYDROGENASE-RELATED"/>
    <property type="match status" value="1"/>
</dbReference>
<evidence type="ECO:0000313" key="4">
    <source>
        <dbReference type="Proteomes" id="UP000176998"/>
    </source>
</evidence>
<dbReference type="Proteomes" id="UP000176998">
    <property type="component" value="Unassembled WGS sequence"/>
</dbReference>
<evidence type="ECO:0000256" key="1">
    <source>
        <dbReference type="SAM" id="MobiDB-lite"/>
    </source>
</evidence>
<accession>A0A1G4AVJ5</accession>
<name>A0A1G4AVJ5_9PEZI</name>
<dbReference type="RefSeq" id="XP_022470250.1">
    <property type="nucleotide sequence ID" value="XM_022623262.1"/>
</dbReference>
<dbReference type="InterPro" id="IPR006076">
    <property type="entry name" value="FAD-dep_OxRdtase"/>
</dbReference>
<dbReference type="Gene3D" id="3.30.9.10">
    <property type="entry name" value="D-Amino Acid Oxidase, subunit A, domain 2"/>
    <property type="match status" value="1"/>
</dbReference>
<evidence type="ECO:0000313" key="3">
    <source>
        <dbReference type="EMBL" id="OHE93083.1"/>
    </source>
</evidence>
<protein>
    <submittedName>
        <fullName evidence="3">FAD dependent oxidoreductase</fullName>
    </submittedName>
</protein>
<gene>
    <name evidence="3" type="ORF">CORC01_11640</name>
</gene>
<feature type="region of interest" description="Disordered" evidence="1">
    <location>
        <begin position="1"/>
        <end position="40"/>
    </location>
</feature>
<sequence>MDERARIPVTLPVPNPTPSYWHSPPSRLSTYTSGPSPPARTDTLIIGSGITGAAIANFLLSSDNTSPSPPDITLLEARTLTSGATGRNGGHTKAASYRSFVHHANTLGTEAACLIARLELANIRAVHAFAASHLKYKETESRPCQTVDAIYDAAQWEAAKEAVVAMREAMPDDDASKYELFGVEEMQRRFHVAREGLCGGIGYEAGSISGYRFTTGVLELCVNKGMKLFTETPALSVKKVQQGVSEDSEGSEGAYRWIIETPKGQIRARRVVLATNGYTAFLHRRFQEVIVPMRGQITAHRPGSNIPETGLATTYSFIYEAGYEYMIPKPAGTQFAGDIVIGGGLVRAHDAGLGEYGTTDDSRLNPVISSYLRETTPRYFGEDWGDDDPEGRVRAEWTGIMGFSPDGFPFVGEVPGEDGLWVCASFQGHGMVFCWMCAKALAVMLEGSDEEDEVKRAEETEKQLGSWFPDAFRITSARLAQRFTGRVNHSTAGSANQAQN</sequence>
<dbReference type="PANTHER" id="PTHR13847:SF284">
    <property type="entry name" value="FAD DEPENDENT OXIDOREDUCTASE DOMAIN-CONTAINING PROTEIN"/>
    <property type="match status" value="1"/>
</dbReference>
<reference evidence="3 4" key="1">
    <citation type="submission" date="2016-09" db="EMBL/GenBank/DDBJ databases">
        <authorList>
            <person name="Capua I."/>
            <person name="De Benedictis P."/>
            <person name="Joannis T."/>
            <person name="Lombin L.H."/>
            <person name="Cattoli G."/>
        </authorList>
    </citation>
    <scope>NUCLEOTIDE SEQUENCE [LARGE SCALE GENOMIC DNA]</scope>
    <source>
        <strain evidence="3 4">IMI 309357</strain>
    </source>
</reference>
<dbReference type="SUPFAM" id="SSF51905">
    <property type="entry name" value="FAD/NAD(P)-binding domain"/>
    <property type="match status" value="1"/>
</dbReference>
<feature type="domain" description="FAD dependent oxidoreductase" evidence="2">
    <location>
        <begin position="42"/>
        <end position="442"/>
    </location>
</feature>